<dbReference type="AlphaFoldDB" id="A0AAV1TPX8"/>
<reference evidence="1" key="1">
    <citation type="submission" date="2024-01" db="EMBL/GenBank/DDBJ databases">
        <authorList>
            <person name="Webb A."/>
        </authorList>
    </citation>
    <scope>NUCLEOTIDE SEQUENCE</scope>
    <source>
        <strain evidence="1">Pm1</strain>
    </source>
</reference>
<dbReference type="Proteomes" id="UP001162060">
    <property type="component" value="Unassembled WGS sequence"/>
</dbReference>
<gene>
    <name evidence="1" type="ORF">PM001_LOCUS9591</name>
</gene>
<evidence type="ECO:0000313" key="1">
    <source>
        <dbReference type="EMBL" id="CAK7924441.1"/>
    </source>
</evidence>
<organism evidence="1 2">
    <name type="scientific">Peronospora matthiolae</name>
    <dbReference type="NCBI Taxonomy" id="2874970"/>
    <lineage>
        <taxon>Eukaryota</taxon>
        <taxon>Sar</taxon>
        <taxon>Stramenopiles</taxon>
        <taxon>Oomycota</taxon>
        <taxon>Peronosporomycetes</taxon>
        <taxon>Peronosporales</taxon>
        <taxon>Peronosporaceae</taxon>
        <taxon>Peronospora</taxon>
    </lineage>
</organism>
<proteinExistence type="predicted"/>
<evidence type="ECO:0000313" key="2">
    <source>
        <dbReference type="Proteomes" id="UP001162060"/>
    </source>
</evidence>
<sequence>MAGLAGDVANAGYKLHAQGFFDTGVAQNMVTH</sequence>
<accession>A0AAV1TPX8</accession>
<comment type="caution">
    <text evidence="1">The sequence shown here is derived from an EMBL/GenBank/DDBJ whole genome shotgun (WGS) entry which is preliminary data.</text>
</comment>
<name>A0AAV1TPX8_9STRA</name>
<protein>
    <submittedName>
        <fullName evidence="1">Uncharacterized protein</fullName>
    </submittedName>
</protein>
<dbReference type="EMBL" id="CAKLBY020000075">
    <property type="protein sequence ID" value="CAK7924441.1"/>
    <property type="molecule type" value="Genomic_DNA"/>
</dbReference>